<evidence type="ECO:0000313" key="11">
    <source>
        <dbReference type="Proteomes" id="UP000248882"/>
    </source>
</evidence>
<dbReference type="RefSeq" id="WP_111320038.1">
    <property type="nucleotide sequence ID" value="NZ_QKZT01000010.1"/>
</dbReference>
<keyword evidence="11" id="KW-1185">Reference proteome</keyword>
<evidence type="ECO:0000256" key="6">
    <source>
        <dbReference type="ARBA" id="ARBA00023136"/>
    </source>
</evidence>
<dbReference type="Pfam" id="PF20730">
    <property type="entry name" value="YetF_N"/>
    <property type="match status" value="1"/>
</dbReference>
<sequence>MEQLLRAVENWDSTIRTGVLTVLGYLAMVFLLRISGKRTLSKMNAFDFVVTIALGSCLASIALNKNITLIDGSLAISLFIIMQFIFTYLSVHIKGFRTLVTSKPAIVFYKGKFLEEEMKKQRLTQEEVYNECRLKGYTNIDEVYLVILESTGDISVLTNKEKGINSTINLH</sequence>
<organism evidence="10 11">
    <name type="scientific">Algoriphagus chordae</name>
    <dbReference type="NCBI Taxonomy" id="237019"/>
    <lineage>
        <taxon>Bacteria</taxon>
        <taxon>Pseudomonadati</taxon>
        <taxon>Bacteroidota</taxon>
        <taxon>Cytophagia</taxon>
        <taxon>Cytophagales</taxon>
        <taxon>Cyclobacteriaceae</taxon>
        <taxon>Algoriphagus</taxon>
    </lineage>
</organism>
<evidence type="ECO:0000256" key="4">
    <source>
        <dbReference type="ARBA" id="ARBA00022692"/>
    </source>
</evidence>
<dbReference type="PANTHER" id="PTHR34582">
    <property type="entry name" value="UPF0702 TRANSMEMBRANE PROTEIN YCAP"/>
    <property type="match status" value="1"/>
</dbReference>
<dbReference type="GO" id="GO:0005886">
    <property type="term" value="C:plasma membrane"/>
    <property type="evidence" value="ECO:0007669"/>
    <property type="project" value="UniProtKB-SubCell"/>
</dbReference>
<name>A0A2W7QR79_9BACT</name>
<keyword evidence="4 7" id="KW-0812">Transmembrane</keyword>
<dbReference type="EMBL" id="QKZT01000010">
    <property type="protein sequence ID" value="PZX51043.1"/>
    <property type="molecule type" value="Genomic_DNA"/>
</dbReference>
<evidence type="ECO:0000256" key="7">
    <source>
        <dbReference type="SAM" id="Phobius"/>
    </source>
</evidence>
<reference evidence="10 11" key="1">
    <citation type="submission" date="2018-06" db="EMBL/GenBank/DDBJ databases">
        <title>Genomic Encyclopedia of Archaeal and Bacterial Type Strains, Phase II (KMG-II): from individual species to whole genera.</title>
        <authorList>
            <person name="Goeker M."/>
        </authorList>
    </citation>
    <scope>NUCLEOTIDE SEQUENCE [LARGE SCALE GENOMIC DNA]</scope>
    <source>
        <strain evidence="10 11">DSM 19830</strain>
    </source>
</reference>
<dbReference type="InterPro" id="IPR048454">
    <property type="entry name" value="YetF_N"/>
</dbReference>
<feature type="domain" description="YetF-like N-terminal transmembrane" evidence="9">
    <location>
        <begin position="22"/>
        <end position="89"/>
    </location>
</feature>
<dbReference type="Pfam" id="PF04239">
    <property type="entry name" value="DUF421"/>
    <property type="match status" value="1"/>
</dbReference>
<dbReference type="AlphaFoldDB" id="A0A2W7QR79"/>
<dbReference type="InterPro" id="IPR023090">
    <property type="entry name" value="UPF0702_alpha/beta_dom_sf"/>
</dbReference>
<keyword evidence="6 7" id="KW-0472">Membrane</keyword>
<dbReference type="Gene3D" id="3.30.240.20">
    <property type="entry name" value="bsu07140 like domains"/>
    <property type="match status" value="1"/>
</dbReference>
<evidence type="ECO:0000256" key="1">
    <source>
        <dbReference type="ARBA" id="ARBA00004651"/>
    </source>
</evidence>
<protein>
    <submittedName>
        <fullName evidence="10">Uncharacterized protein DUF421</fullName>
    </submittedName>
</protein>
<proteinExistence type="inferred from homology"/>
<evidence type="ECO:0000313" key="10">
    <source>
        <dbReference type="EMBL" id="PZX51043.1"/>
    </source>
</evidence>
<evidence type="ECO:0000256" key="3">
    <source>
        <dbReference type="ARBA" id="ARBA00022475"/>
    </source>
</evidence>
<dbReference type="PANTHER" id="PTHR34582:SF6">
    <property type="entry name" value="UPF0702 TRANSMEMBRANE PROTEIN YCAP"/>
    <property type="match status" value="1"/>
</dbReference>
<comment type="subcellular location">
    <subcellularLocation>
        <location evidence="1">Cell membrane</location>
        <topology evidence="1">Multi-pass membrane protein</topology>
    </subcellularLocation>
</comment>
<comment type="similarity">
    <text evidence="2">Belongs to the UPF0702 family.</text>
</comment>
<evidence type="ECO:0000259" key="9">
    <source>
        <dbReference type="Pfam" id="PF20730"/>
    </source>
</evidence>
<keyword evidence="3" id="KW-1003">Cell membrane</keyword>
<feature type="transmembrane region" description="Helical" evidence="7">
    <location>
        <begin position="69"/>
        <end position="89"/>
    </location>
</feature>
<dbReference type="Proteomes" id="UP000248882">
    <property type="component" value="Unassembled WGS sequence"/>
</dbReference>
<gene>
    <name evidence="10" type="ORF">LV85_02586</name>
</gene>
<dbReference type="InterPro" id="IPR007353">
    <property type="entry name" value="DUF421"/>
</dbReference>
<keyword evidence="5 7" id="KW-1133">Transmembrane helix</keyword>
<evidence type="ECO:0000256" key="5">
    <source>
        <dbReference type="ARBA" id="ARBA00022989"/>
    </source>
</evidence>
<comment type="caution">
    <text evidence="10">The sequence shown here is derived from an EMBL/GenBank/DDBJ whole genome shotgun (WGS) entry which is preliminary data.</text>
</comment>
<evidence type="ECO:0000259" key="8">
    <source>
        <dbReference type="Pfam" id="PF04239"/>
    </source>
</evidence>
<accession>A0A2W7QR79</accession>
<feature type="domain" description="YetF C-terminal" evidence="8">
    <location>
        <begin position="92"/>
        <end position="168"/>
    </location>
</feature>
<dbReference type="OrthoDB" id="9793799at2"/>
<evidence type="ECO:0000256" key="2">
    <source>
        <dbReference type="ARBA" id="ARBA00006448"/>
    </source>
</evidence>
<feature type="transmembrane region" description="Helical" evidence="7">
    <location>
        <begin position="15"/>
        <end position="32"/>
    </location>
</feature>
<feature type="transmembrane region" description="Helical" evidence="7">
    <location>
        <begin position="44"/>
        <end position="63"/>
    </location>
</feature>